<dbReference type="GO" id="GO:0016491">
    <property type="term" value="F:oxidoreductase activity"/>
    <property type="evidence" value="ECO:0007669"/>
    <property type="project" value="UniProtKB-ARBA"/>
</dbReference>
<organism evidence="6 7">
    <name type="scientific">Methanobrevibacter smithii</name>
    <dbReference type="NCBI Taxonomy" id="2173"/>
    <lineage>
        <taxon>Archaea</taxon>
        <taxon>Methanobacteriati</taxon>
        <taxon>Methanobacteriota</taxon>
        <taxon>Methanomada group</taxon>
        <taxon>Methanobacteria</taxon>
        <taxon>Methanobacteriales</taxon>
        <taxon>Methanobacteriaceae</taxon>
        <taxon>Methanobrevibacter</taxon>
    </lineage>
</organism>
<evidence type="ECO:0000313" key="6">
    <source>
        <dbReference type="EMBL" id="ATZ60273.1"/>
    </source>
</evidence>
<dbReference type="PROSITE" id="PS00198">
    <property type="entry name" value="4FE4S_FER_1"/>
    <property type="match status" value="2"/>
</dbReference>
<evidence type="ECO:0000259" key="5">
    <source>
        <dbReference type="PROSITE" id="PS51379"/>
    </source>
</evidence>
<keyword evidence="3" id="KW-0408">Iron</keyword>
<evidence type="ECO:0000313" key="7">
    <source>
        <dbReference type="Proteomes" id="UP000232133"/>
    </source>
</evidence>
<dbReference type="PROSITE" id="PS51379">
    <property type="entry name" value="4FE4S_FER_2"/>
    <property type="match status" value="2"/>
</dbReference>
<reference evidence="6 7" key="1">
    <citation type="submission" date="2016-10" db="EMBL/GenBank/DDBJ databases">
        <authorList>
            <person name="Varghese N."/>
        </authorList>
    </citation>
    <scope>NUCLEOTIDE SEQUENCE [LARGE SCALE GENOMIC DNA]</scope>
    <source>
        <strain evidence="6 7">KB11</strain>
    </source>
</reference>
<evidence type="ECO:0000256" key="3">
    <source>
        <dbReference type="ARBA" id="ARBA00023004"/>
    </source>
</evidence>
<dbReference type="GeneID" id="35119208"/>
<evidence type="ECO:0000256" key="2">
    <source>
        <dbReference type="ARBA" id="ARBA00022723"/>
    </source>
</evidence>
<dbReference type="InterPro" id="IPR017896">
    <property type="entry name" value="4Fe4S_Fe-S-bd"/>
</dbReference>
<gene>
    <name evidence="6" type="ORF">BK798_07475</name>
</gene>
<feature type="domain" description="4Fe-4S ferredoxin-type" evidence="5">
    <location>
        <begin position="42"/>
        <end position="71"/>
    </location>
</feature>
<dbReference type="InterPro" id="IPR017900">
    <property type="entry name" value="4Fe4S_Fe_S_CS"/>
</dbReference>
<sequence>MRNMLKIALEGAFTNFKRIFFAADRVTDMEMRKQISTLSVKPAKKVDEDACIGCGGCANVCPTNAIEMKKLASPVKLTDSWTKTEVPELNSLKCVVCYYCHDFCPVFLLYGEKGTIHPNTVGNQEVDVSELINQPVKISDDKLKVISQYLSDKTILKNREG</sequence>
<keyword evidence="2" id="KW-0479">Metal-binding</keyword>
<accession>A0A2H4U843</accession>
<evidence type="ECO:0000256" key="4">
    <source>
        <dbReference type="ARBA" id="ARBA00023014"/>
    </source>
</evidence>
<keyword evidence="1" id="KW-0004">4Fe-4S</keyword>
<dbReference type="InterPro" id="IPR050572">
    <property type="entry name" value="Fe-S_Ferredoxin"/>
</dbReference>
<dbReference type="Proteomes" id="UP000232133">
    <property type="component" value="Chromosome"/>
</dbReference>
<name>A0A2H4U843_METSM</name>
<dbReference type="PANTHER" id="PTHR43687:SF5">
    <property type="entry name" value="4FE-4S FERREDOXIN-TYPE DOMAIN-CONTAINING PROTEIN"/>
    <property type="match status" value="1"/>
</dbReference>
<dbReference type="GO" id="GO:0051539">
    <property type="term" value="F:4 iron, 4 sulfur cluster binding"/>
    <property type="evidence" value="ECO:0007669"/>
    <property type="project" value="UniProtKB-KW"/>
</dbReference>
<protein>
    <submittedName>
        <fullName evidence="6">Energy-converting hydrogenase B subunit L EhbL</fullName>
    </submittedName>
</protein>
<dbReference type="AlphaFoldDB" id="A0A2H4U843"/>
<dbReference type="GO" id="GO:0046872">
    <property type="term" value="F:metal ion binding"/>
    <property type="evidence" value="ECO:0007669"/>
    <property type="project" value="UniProtKB-KW"/>
</dbReference>
<keyword evidence="4" id="KW-0411">Iron-sulfur</keyword>
<dbReference type="NCBIfam" id="NF004914">
    <property type="entry name" value="PRK06273.1"/>
    <property type="match status" value="1"/>
</dbReference>
<evidence type="ECO:0000256" key="1">
    <source>
        <dbReference type="ARBA" id="ARBA00022485"/>
    </source>
</evidence>
<dbReference type="Pfam" id="PF12838">
    <property type="entry name" value="Fer4_7"/>
    <property type="match status" value="1"/>
</dbReference>
<dbReference type="EMBL" id="CP017803">
    <property type="protein sequence ID" value="ATZ60273.1"/>
    <property type="molecule type" value="Genomic_DNA"/>
</dbReference>
<dbReference type="SUPFAM" id="SSF54862">
    <property type="entry name" value="4Fe-4S ferredoxins"/>
    <property type="match status" value="1"/>
</dbReference>
<feature type="domain" description="4Fe-4S ferredoxin-type" evidence="5">
    <location>
        <begin position="85"/>
        <end position="114"/>
    </location>
</feature>
<dbReference type="Gene3D" id="3.30.70.3270">
    <property type="match status" value="1"/>
</dbReference>
<proteinExistence type="predicted"/>
<dbReference type="RefSeq" id="WP_100815705.1">
    <property type="nucleotide sequence ID" value="NZ_CP017803.1"/>
</dbReference>
<dbReference type="PANTHER" id="PTHR43687">
    <property type="entry name" value="ADENYLYLSULFATE REDUCTASE, BETA SUBUNIT"/>
    <property type="match status" value="1"/>
</dbReference>